<dbReference type="SUPFAM" id="SSF52047">
    <property type="entry name" value="RNI-like"/>
    <property type="match status" value="1"/>
</dbReference>
<keyword evidence="2" id="KW-1185">Reference proteome</keyword>
<dbReference type="KEGG" id="spar:SPRG_03344"/>
<sequence>MSKKAKVEPPTALPAALFCSVVIYVESREDATALLVALPPAELGAPLAALRELMTTPMAFDGQWPAVNMSNISEEHLDLVVAALPAIPDAVLPHVAFVHGRHLPALLAALPSKLKAVDKFNKGWFDVPEFRDIVPLCARLEQVHLDIHHLGATLLPPSVHKLTLFLAPGMNDPPFDPLAQCLQTGRITDLGLYDFNSATSADAFAALLATTTSVTNLDLENSEAVIDALIAARRPLHHLKAVQFFVDTQFLRRDIRDFMALLDLSNLTHLDASGLDDFNCLLPFLSRMPLLEELALQFGNIMAAPDALMAIPPPSLKVLTVQYVSMWDAASFEPFLLWASNLPNLNEVHWIDMERIPAASLDLFLHVIGLWTHRLSGMSLRPCAFNGETLGLLLSTRPETAPPLSLDLQSRSLYSDTHRVTDIMALLDALEVRPDITLELSANAEDEAAIEAYASSKHISMEVLARSRPPEPFDCRFSAR</sequence>
<dbReference type="Gene3D" id="3.80.10.10">
    <property type="entry name" value="Ribonuclease Inhibitor"/>
    <property type="match status" value="1"/>
</dbReference>
<evidence type="ECO:0008006" key="3">
    <source>
        <dbReference type="Google" id="ProtNLM"/>
    </source>
</evidence>
<proteinExistence type="predicted"/>
<name>A0A067CZA9_SAPPC</name>
<protein>
    <recommendedName>
        <fullName evidence="3">F-box domain-containing protein</fullName>
    </recommendedName>
</protein>
<dbReference type="RefSeq" id="XP_012197311.1">
    <property type="nucleotide sequence ID" value="XM_012341921.1"/>
</dbReference>
<evidence type="ECO:0000313" key="2">
    <source>
        <dbReference type="Proteomes" id="UP000030745"/>
    </source>
</evidence>
<dbReference type="AlphaFoldDB" id="A0A067CZA9"/>
<dbReference type="Proteomes" id="UP000030745">
    <property type="component" value="Unassembled WGS sequence"/>
</dbReference>
<dbReference type="EMBL" id="KK583196">
    <property type="protein sequence ID" value="KDO32127.1"/>
    <property type="molecule type" value="Genomic_DNA"/>
</dbReference>
<accession>A0A067CZA9</accession>
<dbReference type="VEuPathDB" id="FungiDB:SPRG_03344"/>
<dbReference type="InterPro" id="IPR032675">
    <property type="entry name" value="LRR_dom_sf"/>
</dbReference>
<dbReference type="GeneID" id="24125857"/>
<evidence type="ECO:0000313" key="1">
    <source>
        <dbReference type="EMBL" id="KDO32127.1"/>
    </source>
</evidence>
<gene>
    <name evidence="1" type="ORF">SPRG_03344</name>
</gene>
<organism evidence="1 2">
    <name type="scientific">Saprolegnia parasitica (strain CBS 223.65)</name>
    <dbReference type="NCBI Taxonomy" id="695850"/>
    <lineage>
        <taxon>Eukaryota</taxon>
        <taxon>Sar</taxon>
        <taxon>Stramenopiles</taxon>
        <taxon>Oomycota</taxon>
        <taxon>Saprolegniomycetes</taxon>
        <taxon>Saprolegniales</taxon>
        <taxon>Saprolegniaceae</taxon>
        <taxon>Saprolegnia</taxon>
    </lineage>
</organism>
<reference evidence="1 2" key="1">
    <citation type="journal article" date="2013" name="PLoS Genet.">
        <title>Distinctive expansion of potential virulence genes in the genome of the oomycete fish pathogen Saprolegnia parasitica.</title>
        <authorList>
            <person name="Jiang R.H."/>
            <person name="de Bruijn I."/>
            <person name="Haas B.J."/>
            <person name="Belmonte R."/>
            <person name="Lobach L."/>
            <person name="Christie J."/>
            <person name="van den Ackerveken G."/>
            <person name="Bottin A."/>
            <person name="Bulone V."/>
            <person name="Diaz-Moreno S.M."/>
            <person name="Dumas B."/>
            <person name="Fan L."/>
            <person name="Gaulin E."/>
            <person name="Govers F."/>
            <person name="Grenville-Briggs L.J."/>
            <person name="Horner N.R."/>
            <person name="Levin J.Z."/>
            <person name="Mammella M."/>
            <person name="Meijer H.J."/>
            <person name="Morris P."/>
            <person name="Nusbaum C."/>
            <person name="Oome S."/>
            <person name="Phillips A.J."/>
            <person name="van Rooyen D."/>
            <person name="Rzeszutek E."/>
            <person name="Saraiva M."/>
            <person name="Secombes C.J."/>
            <person name="Seidl M.F."/>
            <person name="Snel B."/>
            <person name="Stassen J.H."/>
            <person name="Sykes S."/>
            <person name="Tripathy S."/>
            <person name="van den Berg H."/>
            <person name="Vega-Arreguin J.C."/>
            <person name="Wawra S."/>
            <person name="Young S.K."/>
            <person name="Zeng Q."/>
            <person name="Dieguez-Uribeondo J."/>
            <person name="Russ C."/>
            <person name="Tyler B.M."/>
            <person name="van West P."/>
        </authorList>
    </citation>
    <scope>NUCLEOTIDE SEQUENCE [LARGE SCALE GENOMIC DNA]</scope>
    <source>
        <strain evidence="1 2">CBS 223.65</strain>
    </source>
</reference>